<organism evidence="1 2">
    <name type="scientific">Dreissena polymorpha</name>
    <name type="common">Zebra mussel</name>
    <name type="synonym">Mytilus polymorpha</name>
    <dbReference type="NCBI Taxonomy" id="45954"/>
    <lineage>
        <taxon>Eukaryota</taxon>
        <taxon>Metazoa</taxon>
        <taxon>Spiralia</taxon>
        <taxon>Lophotrochozoa</taxon>
        <taxon>Mollusca</taxon>
        <taxon>Bivalvia</taxon>
        <taxon>Autobranchia</taxon>
        <taxon>Heteroconchia</taxon>
        <taxon>Euheterodonta</taxon>
        <taxon>Imparidentia</taxon>
        <taxon>Neoheterodontei</taxon>
        <taxon>Myida</taxon>
        <taxon>Dreissenoidea</taxon>
        <taxon>Dreissenidae</taxon>
        <taxon>Dreissena</taxon>
    </lineage>
</organism>
<keyword evidence="2" id="KW-1185">Reference proteome</keyword>
<reference evidence="1" key="1">
    <citation type="journal article" date="2019" name="bioRxiv">
        <title>The Genome of the Zebra Mussel, Dreissena polymorpha: A Resource for Invasive Species Research.</title>
        <authorList>
            <person name="McCartney M.A."/>
            <person name="Auch B."/>
            <person name="Kono T."/>
            <person name="Mallez S."/>
            <person name="Zhang Y."/>
            <person name="Obille A."/>
            <person name="Becker A."/>
            <person name="Abrahante J.E."/>
            <person name="Garbe J."/>
            <person name="Badalamenti J.P."/>
            <person name="Herman A."/>
            <person name="Mangelson H."/>
            <person name="Liachko I."/>
            <person name="Sullivan S."/>
            <person name="Sone E.D."/>
            <person name="Koren S."/>
            <person name="Silverstein K.A.T."/>
            <person name="Beckman K.B."/>
            <person name="Gohl D.M."/>
        </authorList>
    </citation>
    <scope>NUCLEOTIDE SEQUENCE</scope>
    <source>
        <strain evidence="1">Duluth1</strain>
        <tissue evidence="1">Whole animal</tissue>
    </source>
</reference>
<comment type="caution">
    <text evidence="1">The sequence shown here is derived from an EMBL/GenBank/DDBJ whole genome shotgun (WGS) entry which is preliminary data.</text>
</comment>
<dbReference type="AlphaFoldDB" id="A0A9D4GMU1"/>
<accession>A0A9D4GMU1</accession>
<gene>
    <name evidence="1" type="ORF">DPMN_122052</name>
</gene>
<evidence type="ECO:0000313" key="1">
    <source>
        <dbReference type="EMBL" id="KAH3820306.1"/>
    </source>
</evidence>
<evidence type="ECO:0000313" key="2">
    <source>
        <dbReference type="Proteomes" id="UP000828390"/>
    </source>
</evidence>
<reference evidence="1" key="2">
    <citation type="submission" date="2020-11" db="EMBL/GenBank/DDBJ databases">
        <authorList>
            <person name="McCartney M.A."/>
            <person name="Auch B."/>
            <person name="Kono T."/>
            <person name="Mallez S."/>
            <person name="Becker A."/>
            <person name="Gohl D.M."/>
            <person name="Silverstein K.A.T."/>
            <person name="Koren S."/>
            <person name="Bechman K.B."/>
            <person name="Herman A."/>
            <person name="Abrahante J.E."/>
            <person name="Garbe J."/>
        </authorList>
    </citation>
    <scope>NUCLEOTIDE SEQUENCE</scope>
    <source>
        <strain evidence="1">Duluth1</strain>
        <tissue evidence="1">Whole animal</tissue>
    </source>
</reference>
<proteinExistence type="predicted"/>
<sequence>MRVRKPRRKVHLYKKADFDRLRDSLSAYLPEFTEQTANISVDHTWKGFENKLKSLISKYIPTKTL</sequence>
<dbReference type="Proteomes" id="UP000828390">
    <property type="component" value="Unassembled WGS sequence"/>
</dbReference>
<name>A0A9D4GMU1_DREPO</name>
<dbReference type="EMBL" id="JAIWYP010000005">
    <property type="protein sequence ID" value="KAH3820306.1"/>
    <property type="molecule type" value="Genomic_DNA"/>
</dbReference>
<protein>
    <submittedName>
        <fullName evidence="1">Uncharacterized protein</fullName>
    </submittedName>
</protein>